<feature type="transmembrane region" description="Helical" evidence="8">
    <location>
        <begin position="109"/>
        <end position="129"/>
    </location>
</feature>
<evidence type="ECO:0000313" key="10">
    <source>
        <dbReference type="Proteomes" id="UP000245624"/>
    </source>
</evidence>
<feature type="transmembrane region" description="Helical" evidence="8">
    <location>
        <begin position="269"/>
        <end position="290"/>
    </location>
</feature>
<dbReference type="EMBL" id="QGTD01000004">
    <property type="protein sequence ID" value="PWU69722.1"/>
    <property type="molecule type" value="Genomic_DNA"/>
</dbReference>
<keyword evidence="4" id="KW-0309">Germination</keyword>
<dbReference type="Proteomes" id="UP000245624">
    <property type="component" value="Unassembled WGS sequence"/>
</dbReference>
<dbReference type="NCBIfam" id="TIGR00912">
    <property type="entry name" value="2A0309"/>
    <property type="match status" value="1"/>
</dbReference>
<keyword evidence="3" id="KW-0813">Transport</keyword>
<feature type="transmembrane region" description="Helical" evidence="8">
    <location>
        <begin position="334"/>
        <end position="353"/>
    </location>
</feature>
<evidence type="ECO:0000256" key="8">
    <source>
        <dbReference type="SAM" id="Phobius"/>
    </source>
</evidence>
<dbReference type="AlphaFoldDB" id="A0A317L1N1"/>
<accession>A0A317L1N1</accession>
<evidence type="ECO:0000256" key="7">
    <source>
        <dbReference type="ARBA" id="ARBA00023136"/>
    </source>
</evidence>
<feature type="transmembrane region" description="Helical" evidence="8">
    <location>
        <begin position="64"/>
        <end position="89"/>
    </location>
</feature>
<dbReference type="PANTHER" id="PTHR34975:SF2">
    <property type="entry name" value="SPORE GERMINATION PROTEIN A2"/>
    <property type="match status" value="1"/>
</dbReference>
<comment type="caution">
    <text evidence="9">The sequence shown here is derived from an EMBL/GenBank/DDBJ whole genome shotgun (WGS) entry which is preliminary data.</text>
</comment>
<feature type="transmembrane region" description="Helical" evidence="8">
    <location>
        <begin position="7"/>
        <end position="28"/>
    </location>
</feature>
<keyword evidence="7 8" id="KW-0472">Membrane</keyword>
<keyword evidence="10" id="KW-1185">Reference proteome</keyword>
<evidence type="ECO:0000256" key="5">
    <source>
        <dbReference type="ARBA" id="ARBA00022692"/>
    </source>
</evidence>
<feature type="transmembrane region" description="Helical" evidence="8">
    <location>
        <begin position="34"/>
        <end position="52"/>
    </location>
</feature>
<comment type="subcellular location">
    <subcellularLocation>
        <location evidence="1">Membrane</location>
        <topology evidence="1">Multi-pass membrane protein</topology>
    </subcellularLocation>
</comment>
<evidence type="ECO:0000256" key="2">
    <source>
        <dbReference type="ARBA" id="ARBA00007998"/>
    </source>
</evidence>
<dbReference type="GO" id="GO:0016020">
    <property type="term" value="C:membrane"/>
    <property type="evidence" value="ECO:0007669"/>
    <property type="project" value="UniProtKB-SubCell"/>
</dbReference>
<evidence type="ECO:0000256" key="3">
    <source>
        <dbReference type="ARBA" id="ARBA00022448"/>
    </source>
</evidence>
<keyword evidence="5 8" id="KW-0812">Transmembrane</keyword>
<evidence type="ECO:0000256" key="1">
    <source>
        <dbReference type="ARBA" id="ARBA00004141"/>
    </source>
</evidence>
<feature type="transmembrane region" description="Helical" evidence="8">
    <location>
        <begin position="186"/>
        <end position="204"/>
    </location>
</feature>
<evidence type="ECO:0000256" key="6">
    <source>
        <dbReference type="ARBA" id="ARBA00022989"/>
    </source>
</evidence>
<proteinExistence type="inferred from homology"/>
<dbReference type="RefSeq" id="WP_109983138.1">
    <property type="nucleotide sequence ID" value="NZ_QGTD01000004.1"/>
</dbReference>
<name>A0A317L1N1_9BACI</name>
<gene>
    <name evidence="9" type="ORF">DLJ74_01990</name>
</gene>
<sequence length="364" mass="41787">MDRITNIQLFTLIVIFEVGSTTLFAIGIGARQDAWIVIVVAYLLSLALIWCYTQFPKMYPQKDFAFILDDLFGKMLARPLLFLFGLYFLHQALHNFYEFGSLIKMTALPFTPLAVILYIFVFVIMYILMLGMEVLVRSIEIVFLYFIIFLILIFVLNFVAEEFDLINLLPILDKGFGSILKEVPSVLGFPFGEVVVVLVFWHFVQQQKSIRKTTYIAVTFSTLILITSVIVMISVLGPDLATHMEIPLLETLLSIHIGMIFTNLDSMGVFIMFVGGFYKTAIHFFAFSIVMTWMVGKRKPNWVIAIFGLLLPILALFQFESLEHQRWKGMEAGVYNIVVYSLIPVFLLILAFVKKWSERKGKKK</sequence>
<reference evidence="9 10" key="1">
    <citation type="submission" date="2018-05" db="EMBL/GenBank/DDBJ databases">
        <title>Genomic analysis of Gracilibacillus dipsosauri DD1 reveals novel features of a salt-tolerant amylase.</title>
        <authorList>
            <person name="Deutch C.E."/>
            <person name="Yang S."/>
        </authorList>
    </citation>
    <scope>NUCLEOTIDE SEQUENCE [LARGE SCALE GENOMIC DNA]</scope>
    <source>
        <strain evidence="9 10">DD1</strain>
    </source>
</reference>
<feature type="transmembrane region" description="Helical" evidence="8">
    <location>
        <begin position="216"/>
        <end position="237"/>
    </location>
</feature>
<protein>
    <submittedName>
        <fullName evidence="9">Uncharacterized protein</fullName>
    </submittedName>
</protein>
<evidence type="ECO:0000256" key="4">
    <source>
        <dbReference type="ARBA" id="ARBA00022544"/>
    </source>
</evidence>
<dbReference type="Pfam" id="PF03845">
    <property type="entry name" value="Spore_permease"/>
    <property type="match status" value="1"/>
</dbReference>
<organism evidence="9 10">
    <name type="scientific">Gracilibacillus dipsosauri</name>
    <dbReference type="NCBI Taxonomy" id="178340"/>
    <lineage>
        <taxon>Bacteria</taxon>
        <taxon>Bacillati</taxon>
        <taxon>Bacillota</taxon>
        <taxon>Bacilli</taxon>
        <taxon>Bacillales</taxon>
        <taxon>Bacillaceae</taxon>
        <taxon>Gracilibacillus</taxon>
    </lineage>
</organism>
<comment type="similarity">
    <text evidence="2">Belongs to the amino acid-polyamine-organocation (APC) superfamily. Spore germination protein (SGP) (TC 2.A.3.9) family.</text>
</comment>
<keyword evidence="6 8" id="KW-1133">Transmembrane helix</keyword>
<feature type="transmembrane region" description="Helical" evidence="8">
    <location>
        <begin position="141"/>
        <end position="160"/>
    </location>
</feature>
<feature type="transmembrane region" description="Helical" evidence="8">
    <location>
        <begin position="302"/>
        <end position="319"/>
    </location>
</feature>
<dbReference type="OrthoDB" id="2840438at2"/>
<dbReference type="GO" id="GO:0009847">
    <property type="term" value="P:spore germination"/>
    <property type="evidence" value="ECO:0007669"/>
    <property type="project" value="InterPro"/>
</dbReference>
<dbReference type="InterPro" id="IPR004761">
    <property type="entry name" value="Spore_GerAB"/>
</dbReference>
<evidence type="ECO:0000313" key="9">
    <source>
        <dbReference type="EMBL" id="PWU69722.1"/>
    </source>
</evidence>
<dbReference type="PANTHER" id="PTHR34975">
    <property type="entry name" value="SPORE GERMINATION PROTEIN A2"/>
    <property type="match status" value="1"/>
</dbReference>